<dbReference type="STRING" id="765440.A0A0C3FG16"/>
<dbReference type="Proteomes" id="UP000054166">
    <property type="component" value="Unassembled WGS sequence"/>
</dbReference>
<proteinExistence type="predicted"/>
<feature type="domain" description="DUF6570" evidence="1">
    <location>
        <begin position="13"/>
        <end position="146"/>
    </location>
</feature>
<dbReference type="InParanoid" id="A0A0C3FG16"/>
<dbReference type="AlphaFoldDB" id="A0A0C3FG16"/>
<dbReference type="EMBL" id="KN832991">
    <property type="protein sequence ID" value="KIM83355.1"/>
    <property type="molecule type" value="Genomic_DNA"/>
</dbReference>
<feature type="non-terminal residue" evidence="2">
    <location>
        <position position="1"/>
    </location>
</feature>
<protein>
    <recommendedName>
        <fullName evidence="1">DUF6570 domain-containing protein</fullName>
    </recommendedName>
</protein>
<evidence type="ECO:0000313" key="2">
    <source>
        <dbReference type="EMBL" id="KIM83355.1"/>
    </source>
</evidence>
<feature type="non-terminal residue" evidence="2">
    <location>
        <position position="163"/>
    </location>
</feature>
<reference evidence="2 3" key="1">
    <citation type="submission" date="2014-04" db="EMBL/GenBank/DDBJ databases">
        <authorList>
            <consortium name="DOE Joint Genome Institute"/>
            <person name="Kuo A."/>
            <person name="Tarkka M."/>
            <person name="Buscot F."/>
            <person name="Kohler A."/>
            <person name="Nagy L.G."/>
            <person name="Floudas D."/>
            <person name="Copeland A."/>
            <person name="Barry K.W."/>
            <person name="Cichocki N."/>
            <person name="Veneault-Fourrey C."/>
            <person name="LaButti K."/>
            <person name="Lindquist E.A."/>
            <person name="Lipzen A."/>
            <person name="Lundell T."/>
            <person name="Morin E."/>
            <person name="Murat C."/>
            <person name="Sun H."/>
            <person name="Tunlid A."/>
            <person name="Henrissat B."/>
            <person name="Grigoriev I.V."/>
            <person name="Hibbett D.S."/>
            <person name="Martin F."/>
            <person name="Nordberg H.P."/>
            <person name="Cantor M.N."/>
            <person name="Hua S.X."/>
        </authorList>
    </citation>
    <scope>NUCLEOTIDE SEQUENCE [LARGE SCALE GENOMIC DNA]</scope>
    <source>
        <strain evidence="2 3">F 1598</strain>
    </source>
</reference>
<organism evidence="2 3">
    <name type="scientific">Piloderma croceum (strain F 1598)</name>
    <dbReference type="NCBI Taxonomy" id="765440"/>
    <lineage>
        <taxon>Eukaryota</taxon>
        <taxon>Fungi</taxon>
        <taxon>Dikarya</taxon>
        <taxon>Basidiomycota</taxon>
        <taxon>Agaricomycotina</taxon>
        <taxon>Agaricomycetes</taxon>
        <taxon>Agaricomycetidae</taxon>
        <taxon>Atheliales</taxon>
        <taxon>Atheliaceae</taxon>
        <taxon>Piloderma</taxon>
    </lineage>
</organism>
<keyword evidence="3" id="KW-1185">Reference proteome</keyword>
<sequence length="163" mass="18695">ICAQCHSSLLKDVMPKFALANGLYRGQLPEQFSDLTWVEEMVCARFRYTAYITRLFQSSDPALPNVLHGNTCAHEMNVVSTASVLPRTPADINDTLSVVFIGPGKFRRELLKDVYRIRKQKVWAFLQWLTTHNINYLDMPLDKTILEQYPEDDILPGIENHVV</sequence>
<gene>
    <name evidence="2" type="ORF">PILCRDRAFT_46336</name>
</gene>
<accession>A0A0C3FG16</accession>
<dbReference type="OrthoDB" id="3257061at2759"/>
<evidence type="ECO:0000259" key="1">
    <source>
        <dbReference type="Pfam" id="PF20209"/>
    </source>
</evidence>
<reference evidence="3" key="2">
    <citation type="submission" date="2015-01" db="EMBL/GenBank/DDBJ databases">
        <title>Evolutionary Origins and Diversification of the Mycorrhizal Mutualists.</title>
        <authorList>
            <consortium name="DOE Joint Genome Institute"/>
            <consortium name="Mycorrhizal Genomics Consortium"/>
            <person name="Kohler A."/>
            <person name="Kuo A."/>
            <person name="Nagy L.G."/>
            <person name="Floudas D."/>
            <person name="Copeland A."/>
            <person name="Barry K.W."/>
            <person name="Cichocki N."/>
            <person name="Veneault-Fourrey C."/>
            <person name="LaButti K."/>
            <person name="Lindquist E.A."/>
            <person name="Lipzen A."/>
            <person name="Lundell T."/>
            <person name="Morin E."/>
            <person name="Murat C."/>
            <person name="Riley R."/>
            <person name="Ohm R."/>
            <person name="Sun H."/>
            <person name="Tunlid A."/>
            <person name="Henrissat B."/>
            <person name="Grigoriev I.V."/>
            <person name="Hibbett D.S."/>
            <person name="Martin F."/>
        </authorList>
    </citation>
    <scope>NUCLEOTIDE SEQUENCE [LARGE SCALE GENOMIC DNA]</scope>
    <source>
        <strain evidence="3">F 1598</strain>
    </source>
</reference>
<dbReference type="InterPro" id="IPR046700">
    <property type="entry name" value="DUF6570"/>
</dbReference>
<dbReference type="HOGENOM" id="CLU_090397_2_0_1"/>
<name>A0A0C3FG16_PILCF</name>
<dbReference type="Pfam" id="PF20209">
    <property type="entry name" value="DUF6570"/>
    <property type="match status" value="1"/>
</dbReference>
<evidence type="ECO:0000313" key="3">
    <source>
        <dbReference type="Proteomes" id="UP000054166"/>
    </source>
</evidence>